<accession>A0A170RNQ5</accession>
<feature type="non-terminal residue" evidence="2">
    <location>
        <position position="1"/>
    </location>
</feature>
<protein>
    <submittedName>
        <fullName evidence="2">Uncharacterized protein</fullName>
    </submittedName>
</protein>
<dbReference type="EMBL" id="BDDL01000023">
    <property type="protein sequence ID" value="GAT77002.1"/>
    <property type="molecule type" value="Genomic_DNA"/>
</dbReference>
<dbReference type="Proteomes" id="UP000092677">
    <property type="component" value="Unassembled WGS sequence"/>
</dbReference>
<proteinExistence type="predicted"/>
<reference evidence="3" key="1">
    <citation type="submission" date="2016-05" db="EMBL/GenBank/DDBJ databases">
        <title>Draft genome sequences of four strains of Ehrlichia ruminantium, a tick-borne pathogen of ruminants, isolated from Zimbabwe, The Gambia and Ghana.</title>
        <authorList>
            <person name="Nakao R."/>
            <person name="Jongejan F."/>
            <person name="Sugimoto C."/>
        </authorList>
    </citation>
    <scope>NUCLEOTIDE SEQUENCE [LARGE SCALE GENOMIC DNA]</scope>
    <source>
        <strain evidence="3">Kerr Seringe</strain>
    </source>
</reference>
<keyword evidence="1" id="KW-1133">Transmembrane helix</keyword>
<feature type="transmembrane region" description="Helical" evidence="1">
    <location>
        <begin position="6"/>
        <end position="24"/>
    </location>
</feature>
<keyword evidence="1" id="KW-0472">Membrane</keyword>
<dbReference type="AlphaFoldDB" id="A0A170RNQ5"/>
<sequence length="27" mass="3084">EVILYGVGNVSNVVIVKIFFLYYASLY</sequence>
<keyword evidence="1" id="KW-0812">Transmembrane</keyword>
<gene>
    <name evidence="2" type="ORF">EHRUM2_02060</name>
</gene>
<comment type="caution">
    <text evidence="2">The sequence shown here is derived from an EMBL/GenBank/DDBJ whole genome shotgun (WGS) entry which is preliminary data.</text>
</comment>
<evidence type="ECO:0000256" key="1">
    <source>
        <dbReference type="SAM" id="Phobius"/>
    </source>
</evidence>
<evidence type="ECO:0000313" key="2">
    <source>
        <dbReference type="EMBL" id="GAT77002.1"/>
    </source>
</evidence>
<evidence type="ECO:0000313" key="3">
    <source>
        <dbReference type="Proteomes" id="UP000092677"/>
    </source>
</evidence>
<name>A0A170RNQ5_EHRRU</name>
<organism evidence="2 3">
    <name type="scientific">Ehrlichia ruminantium</name>
    <name type="common">heartwater rickettsia</name>
    <name type="synonym">Cowdria ruminantium</name>
    <dbReference type="NCBI Taxonomy" id="779"/>
    <lineage>
        <taxon>Bacteria</taxon>
        <taxon>Pseudomonadati</taxon>
        <taxon>Pseudomonadota</taxon>
        <taxon>Alphaproteobacteria</taxon>
        <taxon>Rickettsiales</taxon>
        <taxon>Anaplasmataceae</taxon>
        <taxon>Ehrlichia</taxon>
    </lineage>
</organism>